<accession>A0A0E9TBH7</accession>
<reference evidence="2" key="1">
    <citation type="submission" date="2014-11" db="EMBL/GenBank/DDBJ databases">
        <authorList>
            <person name="Amaro Gonzalez C."/>
        </authorList>
    </citation>
    <scope>NUCLEOTIDE SEQUENCE</scope>
</reference>
<dbReference type="AlphaFoldDB" id="A0A0E9TBH7"/>
<keyword evidence="1" id="KW-0472">Membrane</keyword>
<proteinExistence type="predicted"/>
<feature type="transmembrane region" description="Helical" evidence="1">
    <location>
        <begin position="12"/>
        <end position="34"/>
    </location>
</feature>
<name>A0A0E9TBH7_ANGAN</name>
<dbReference type="EMBL" id="GBXM01058347">
    <property type="protein sequence ID" value="JAH50230.1"/>
    <property type="molecule type" value="Transcribed_RNA"/>
</dbReference>
<evidence type="ECO:0000313" key="2">
    <source>
        <dbReference type="EMBL" id="JAH50230.1"/>
    </source>
</evidence>
<organism evidence="2">
    <name type="scientific">Anguilla anguilla</name>
    <name type="common">European freshwater eel</name>
    <name type="synonym">Muraena anguilla</name>
    <dbReference type="NCBI Taxonomy" id="7936"/>
    <lineage>
        <taxon>Eukaryota</taxon>
        <taxon>Metazoa</taxon>
        <taxon>Chordata</taxon>
        <taxon>Craniata</taxon>
        <taxon>Vertebrata</taxon>
        <taxon>Euteleostomi</taxon>
        <taxon>Actinopterygii</taxon>
        <taxon>Neopterygii</taxon>
        <taxon>Teleostei</taxon>
        <taxon>Anguilliformes</taxon>
        <taxon>Anguillidae</taxon>
        <taxon>Anguilla</taxon>
    </lineage>
</organism>
<protein>
    <submittedName>
        <fullName evidence="2">Uncharacterized protein</fullName>
    </submittedName>
</protein>
<reference evidence="2" key="2">
    <citation type="journal article" date="2015" name="Fish Shellfish Immunol.">
        <title>Early steps in the European eel (Anguilla anguilla)-Vibrio vulnificus interaction in the gills: Role of the RtxA13 toxin.</title>
        <authorList>
            <person name="Callol A."/>
            <person name="Pajuelo D."/>
            <person name="Ebbesson L."/>
            <person name="Teles M."/>
            <person name="MacKenzie S."/>
            <person name="Amaro C."/>
        </authorList>
    </citation>
    <scope>NUCLEOTIDE SEQUENCE</scope>
</reference>
<keyword evidence="1" id="KW-0812">Transmembrane</keyword>
<keyword evidence="1" id="KW-1133">Transmembrane helix</keyword>
<sequence>MLSVMVYIFHSLQIISVLVVYTTGLVACFVSVYWM</sequence>
<evidence type="ECO:0000256" key="1">
    <source>
        <dbReference type="SAM" id="Phobius"/>
    </source>
</evidence>